<dbReference type="PANTHER" id="PTHR42847">
    <property type="entry name" value="ALKANESULFONATE MONOOXYGENASE"/>
    <property type="match status" value="1"/>
</dbReference>
<dbReference type="RefSeq" id="WP_158051113.1">
    <property type="nucleotide sequence ID" value="NZ_WBKB01000001.1"/>
</dbReference>
<evidence type="ECO:0000256" key="1">
    <source>
        <dbReference type="ARBA" id="ARBA00022630"/>
    </source>
</evidence>
<evidence type="ECO:0000313" key="6">
    <source>
        <dbReference type="EMBL" id="KAB1645103.1"/>
    </source>
</evidence>
<keyword evidence="7" id="KW-1185">Reference proteome</keyword>
<dbReference type="Pfam" id="PF00296">
    <property type="entry name" value="Bac_luciferase"/>
    <property type="match status" value="1"/>
</dbReference>
<keyword evidence="3" id="KW-0560">Oxidoreductase</keyword>
<evidence type="ECO:0000256" key="4">
    <source>
        <dbReference type="ARBA" id="ARBA00023033"/>
    </source>
</evidence>
<sequence length="341" mass="38079">MELGIILGNIPTNISEKDHFDSILRQAEAVQKAGMTHILVGQHFHFEGSRWFQPVPLLARLAGELDPSVRLCTQILIGPLYNPVMLAEELATLDVVTGGRISVGLGLGYIPKEYETFGIPFKERGRRLNEIIEILKLMWTQDRVTYDGKYYQLDDLAVHIKPVQKPHPPIWVGAGSDAGIRRAARLGDAWPITPQETPEELPELLGKYFDFREEAGRPREGRVPLRREIMIGRDREDALAKAVDVASEWYLNMAATGHNEYVDPEGLRKSIPGVMAKHWVLGSAEEVAGQLRDIGSVVPVDPIITRANWPGMSTQDSVDYIELLGKELVPSLKEFEGVTSM</sequence>
<accession>A0A7J5BFP8</accession>
<evidence type="ECO:0000313" key="7">
    <source>
        <dbReference type="Proteomes" id="UP000433493"/>
    </source>
</evidence>
<dbReference type="EMBL" id="WBKB01000001">
    <property type="protein sequence ID" value="KAB1645103.1"/>
    <property type="molecule type" value="Genomic_DNA"/>
</dbReference>
<proteinExistence type="predicted"/>
<keyword evidence="2" id="KW-0288">FMN</keyword>
<dbReference type="OrthoDB" id="7903015at2"/>
<evidence type="ECO:0000256" key="3">
    <source>
        <dbReference type="ARBA" id="ARBA00023002"/>
    </source>
</evidence>
<reference evidence="6 7" key="1">
    <citation type="submission" date="2019-09" db="EMBL/GenBank/DDBJ databases">
        <title>Phylogeny of genus Pseudoclavibacter and closely related genus.</title>
        <authorList>
            <person name="Li Y."/>
        </authorList>
    </citation>
    <scope>NUCLEOTIDE SEQUENCE [LARGE SCALE GENOMIC DNA]</scope>
    <source>
        <strain evidence="6 7">KCTC 13959</strain>
    </source>
</reference>
<protein>
    <submittedName>
        <fullName evidence="6">LLM class flavin-dependent oxidoreductase</fullName>
    </submittedName>
</protein>
<keyword evidence="4" id="KW-0503">Monooxygenase</keyword>
<gene>
    <name evidence="6" type="ORF">F8O05_02275</name>
</gene>
<name>A0A7J5BFP8_9MICO</name>
<evidence type="ECO:0000256" key="2">
    <source>
        <dbReference type="ARBA" id="ARBA00022643"/>
    </source>
</evidence>
<feature type="domain" description="Luciferase-like" evidence="5">
    <location>
        <begin position="14"/>
        <end position="293"/>
    </location>
</feature>
<dbReference type="InterPro" id="IPR011251">
    <property type="entry name" value="Luciferase-like_dom"/>
</dbReference>
<dbReference type="Proteomes" id="UP000433493">
    <property type="component" value="Unassembled WGS sequence"/>
</dbReference>
<comment type="caution">
    <text evidence="6">The sequence shown here is derived from an EMBL/GenBank/DDBJ whole genome shotgun (WGS) entry which is preliminary data.</text>
</comment>
<dbReference type="AlphaFoldDB" id="A0A7J5BFP8"/>
<dbReference type="InterPro" id="IPR050172">
    <property type="entry name" value="SsuD_RutA_monooxygenase"/>
</dbReference>
<dbReference type="SUPFAM" id="SSF51679">
    <property type="entry name" value="Bacterial luciferase-like"/>
    <property type="match status" value="1"/>
</dbReference>
<keyword evidence="1" id="KW-0285">Flavoprotein</keyword>
<dbReference type="GO" id="GO:0046306">
    <property type="term" value="P:alkanesulfonate catabolic process"/>
    <property type="evidence" value="ECO:0007669"/>
    <property type="project" value="TreeGrafter"/>
</dbReference>
<dbReference type="PANTHER" id="PTHR42847:SF4">
    <property type="entry name" value="ALKANESULFONATE MONOOXYGENASE-RELATED"/>
    <property type="match status" value="1"/>
</dbReference>
<dbReference type="Gene3D" id="3.20.20.30">
    <property type="entry name" value="Luciferase-like domain"/>
    <property type="match status" value="1"/>
</dbReference>
<organism evidence="6 7">
    <name type="scientific">Gulosibacter chungangensis</name>
    <dbReference type="NCBI Taxonomy" id="979746"/>
    <lineage>
        <taxon>Bacteria</taxon>
        <taxon>Bacillati</taxon>
        <taxon>Actinomycetota</taxon>
        <taxon>Actinomycetes</taxon>
        <taxon>Micrococcales</taxon>
        <taxon>Microbacteriaceae</taxon>
        <taxon>Gulosibacter</taxon>
    </lineage>
</organism>
<dbReference type="GO" id="GO:0008726">
    <property type="term" value="F:alkanesulfonate monooxygenase activity"/>
    <property type="evidence" value="ECO:0007669"/>
    <property type="project" value="TreeGrafter"/>
</dbReference>
<evidence type="ECO:0000259" key="5">
    <source>
        <dbReference type="Pfam" id="PF00296"/>
    </source>
</evidence>
<dbReference type="InterPro" id="IPR036661">
    <property type="entry name" value="Luciferase-like_sf"/>
</dbReference>